<evidence type="ECO:0000259" key="4">
    <source>
        <dbReference type="SMART" id="SM01080"/>
    </source>
</evidence>
<feature type="transmembrane region" description="Helical" evidence="2">
    <location>
        <begin position="406"/>
        <end position="426"/>
    </location>
</feature>
<keyword evidence="2" id="KW-1133">Transmembrane helix</keyword>
<evidence type="ECO:0000256" key="2">
    <source>
        <dbReference type="SAM" id="Phobius"/>
    </source>
</evidence>
<name>A0A4Q8L9Y6_9GAMM</name>
<evidence type="ECO:0000256" key="1">
    <source>
        <dbReference type="SAM" id="MobiDB-lite"/>
    </source>
</evidence>
<dbReference type="InterPro" id="IPR043128">
    <property type="entry name" value="Rev_trsase/Diguanyl_cyclase"/>
</dbReference>
<dbReference type="Pfam" id="PF05226">
    <property type="entry name" value="CHASE2"/>
    <property type="match status" value="1"/>
</dbReference>
<evidence type="ECO:0000259" key="3">
    <source>
        <dbReference type="SMART" id="SM00267"/>
    </source>
</evidence>
<comment type="caution">
    <text evidence="5">The sequence shown here is derived from an EMBL/GenBank/DDBJ whole genome shotgun (WGS) entry which is preliminary data.</text>
</comment>
<dbReference type="EMBL" id="SHMB01000010">
    <property type="protein sequence ID" value="TAA24920.1"/>
    <property type="molecule type" value="Genomic_DNA"/>
</dbReference>
<feature type="region of interest" description="Disordered" evidence="1">
    <location>
        <begin position="1"/>
        <end position="30"/>
    </location>
</feature>
<keyword evidence="2" id="KW-0472">Membrane</keyword>
<dbReference type="AlphaFoldDB" id="A0A4Q8L9Y6"/>
<sequence length="637" mass="66249">MELLGHRRAADHAAALQHGDPQTGAGQIGRAGQAVVATADQQHVAGRRAHAAQIRDGLYSLWLACIHSCRSWDTPREAPGHADPQRKIQRSVNTRSVPSRGARRWLAGRAGVGARLLTALGAAALVVLLTVSQVTAPLDAALFDALAAGRVRPADARVVVIAIDADSERQLGPWPWPRRELAALVDRLSAAGTRAVGLQLLLAQPSLFDPQGDALLAEAIARNGAVVLPVVPDLPPAPQPATALLPAGELIQAAAGLGHVDVEVDRDGIARRLPLRAGLGSARWPAFASALAALAGRDARTPAATSPANAAPPAAWPAQAHWVRSQTVLLPYPDAQTRIAHVSAAGVLDGRVGADALAGRVALVGRPDAPTERLRAPGGRTLPALDVQANALARLLEGNAIWPMPVGAQALLSIMLVTLPLLLLGLPGLRRLWAPMVVAVGVTALLCWALLLAGAWFPPMPALLVLAVGLAAGGVRAWRRVRQRGLTDPQTGLANRAGFDLRLEQAVRRARRRRAPLSLLLVEIRPGASSAQDSGELAAAVAGALRLRAQGPHDLAARVDAGRFAALLGGAQAHVAALVATALQADLEGRPGRAGPATAGQPLRMGLASLQAEDLQGADLLLRATRDLVAVREPFAR</sequence>
<organism evidence="5 6">
    <name type="scientific">Pseudoxanthomonas winnipegensis</name>
    <dbReference type="NCBI Taxonomy" id="2480810"/>
    <lineage>
        <taxon>Bacteria</taxon>
        <taxon>Pseudomonadati</taxon>
        <taxon>Pseudomonadota</taxon>
        <taxon>Gammaproteobacteria</taxon>
        <taxon>Lysobacterales</taxon>
        <taxon>Lysobacteraceae</taxon>
        <taxon>Pseudoxanthomonas</taxon>
    </lineage>
</organism>
<feature type="domain" description="GGDEF" evidence="3">
    <location>
        <begin position="474"/>
        <end position="632"/>
    </location>
</feature>
<feature type="transmembrane region" description="Helical" evidence="2">
    <location>
        <begin position="462"/>
        <end position="478"/>
    </location>
</feature>
<accession>A0A4Q8L9Y6</accession>
<proteinExistence type="predicted"/>
<dbReference type="SMART" id="SM01080">
    <property type="entry name" value="CHASE2"/>
    <property type="match status" value="1"/>
</dbReference>
<evidence type="ECO:0000313" key="6">
    <source>
        <dbReference type="Proteomes" id="UP000291286"/>
    </source>
</evidence>
<dbReference type="SUPFAM" id="SSF55073">
    <property type="entry name" value="Nucleotide cyclase"/>
    <property type="match status" value="1"/>
</dbReference>
<dbReference type="SMART" id="SM00267">
    <property type="entry name" value="GGDEF"/>
    <property type="match status" value="1"/>
</dbReference>
<feature type="transmembrane region" description="Helical" evidence="2">
    <location>
        <begin position="112"/>
        <end position="131"/>
    </location>
</feature>
<reference evidence="5 6" key="1">
    <citation type="submission" date="2019-02" db="EMBL/GenBank/DDBJ databases">
        <title>WGS of Pseudoxanthomonas species novum from clinical isolates.</title>
        <authorList>
            <person name="Bernier A.-M."/>
            <person name="Bernard K."/>
            <person name="Vachon A."/>
        </authorList>
    </citation>
    <scope>NUCLEOTIDE SEQUENCE [LARGE SCALE GENOMIC DNA]</scope>
    <source>
        <strain evidence="5 6">NML171202</strain>
    </source>
</reference>
<feature type="transmembrane region" description="Helical" evidence="2">
    <location>
        <begin position="433"/>
        <end position="456"/>
    </location>
</feature>
<dbReference type="InterPro" id="IPR029787">
    <property type="entry name" value="Nucleotide_cyclase"/>
</dbReference>
<dbReference type="InterPro" id="IPR000160">
    <property type="entry name" value="GGDEF_dom"/>
</dbReference>
<dbReference type="Proteomes" id="UP000291286">
    <property type="component" value="Unassembled WGS sequence"/>
</dbReference>
<evidence type="ECO:0000313" key="5">
    <source>
        <dbReference type="EMBL" id="TAA24920.1"/>
    </source>
</evidence>
<dbReference type="Pfam" id="PF00990">
    <property type="entry name" value="GGDEF"/>
    <property type="match status" value="1"/>
</dbReference>
<dbReference type="Gene3D" id="3.30.70.270">
    <property type="match status" value="1"/>
</dbReference>
<feature type="domain" description="CHASE2" evidence="4">
    <location>
        <begin position="135"/>
        <end position="424"/>
    </location>
</feature>
<gene>
    <name evidence="5" type="ORF">EA661_17785</name>
</gene>
<feature type="compositionally biased region" description="Basic and acidic residues" evidence="1">
    <location>
        <begin position="1"/>
        <end position="11"/>
    </location>
</feature>
<protein>
    <submittedName>
        <fullName evidence="5">CHASE2 domain-containing protein</fullName>
    </submittedName>
</protein>
<keyword evidence="2" id="KW-0812">Transmembrane</keyword>
<dbReference type="InterPro" id="IPR007890">
    <property type="entry name" value="CHASE2"/>
</dbReference>